<gene>
    <name evidence="3" type="ORF">NG895_25720</name>
</gene>
<dbReference type="PANTHER" id="PTHR43794:SF11">
    <property type="entry name" value="AMIDOHYDROLASE-RELATED DOMAIN-CONTAINING PROTEIN"/>
    <property type="match status" value="1"/>
</dbReference>
<accession>A0A9X2FI00</accession>
<dbReference type="EMBL" id="JAMXLR010000091">
    <property type="protein sequence ID" value="MCO6047314.1"/>
    <property type="molecule type" value="Genomic_DNA"/>
</dbReference>
<name>A0A9X2FI00_9BACT</name>
<reference evidence="3" key="1">
    <citation type="submission" date="2022-06" db="EMBL/GenBank/DDBJ databases">
        <title>Aeoliella straminimaris, a novel planctomycete from sediments.</title>
        <authorList>
            <person name="Vitorino I.R."/>
            <person name="Lage O.M."/>
        </authorList>
    </citation>
    <scope>NUCLEOTIDE SEQUENCE</scope>
    <source>
        <strain evidence="3">ICT_H6.2</strain>
    </source>
</reference>
<dbReference type="GO" id="GO:0016810">
    <property type="term" value="F:hydrolase activity, acting on carbon-nitrogen (but not peptide) bonds"/>
    <property type="evidence" value="ECO:0007669"/>
    <property type="project" value="InterPro"/>
</dbReference>
<keyword evidence="4" id="KW-1185">Reference proteome</keyword>
<dbReference type="RefSeq" id="WP_252855426.1">
    <property type="nucleotide sequence ID" value="NZ_JAMXLR010000091.1"/>
</dbReference>
<dbReference type="Pfam" id="PF01979">
    <property type="entry name" value="Amidohydro_1"/>
    <property type="match status" value="1"/>
</dbReference>
<keyword evidence="1" id="KW-0378">Hydrolase</keyword>
<dbReference type="Gene3D" id="2.30.40.10">
    <property type="entry name" value="Urease, subunit C, domain 1"/>
    <property type="match status" value="1"/>
</dbReference>
<feature type="domain" description="Amidohydrolase-related" evidence="2">
    <location>
        <begin position="60"/>
        <end position="419"/>
    </location>
</feature>
<dbReference type="AlphaFoldDB" id="A0A9X2FI00"/>
<dbReference type="Proteomes" id="UP001155241">
    <property type="component" value="Unassembled WGS sequence"/>
</dbReference>
<dbReference type="PROSITE" id="PS00435">
    <property type="entry name" value="PEROXIDASE_1"/>
    <property type="match status" value="1"/>
</dbReference>
<proteinExistence type="predicted"/>
<evidence type="ECO:0000313" key="3">
    <source>
        <dbReference type="EMBL" id="MCO6047314.1"/>
    </source>
</evidence>
<dbReference type="Gene3D" id="3.20.20.140">
    <property type="entry name" value="Metal-dependent hydrolases"/>
    <property type="match status" value="1"/>
</dbReference>
<dbReference type="InterPro" id="IPR011059">
    <property type="entry name" value="Metal-dep_hydrolase_composite"/>
</dbReference>
<sequence length="425" mass="46018">MIRHSVIEQTSTAVRARVVFPVAAPPLFDGVVHIEAGKVKQVGTKPPTGVPLTDLGDVALFPGMVNAHTHLDLSDRKKRIGKPGTPMSDWVRMVVNERTTPKKKLSAVANGAMHSIRHGVTTLGDIATYDPLELPSNECGPRSLRFHEVIGFSQARAPSAHSGLVKKLKRSKADGAPLLDGMPMEGVAPHAPYTVSPPLLRNLVNTAAEWEMPVAFHLAESKEELDFLTTGAGGFQEILEERSMWDPWAVPRGSVPLDYLRILTRASKALVIHGNYLERKELAFLARHRDSMSLVYCPRTHNYFQHDPYPLEIALSLGVRVALGTDSLASNPDLSVLNEMRIAAARHPRVPAEVILEMGTLAAAHAMGLGHLVGAISSGRYADMTAVPIPDGVPDSHADILNAVFSDTTPPCQTWLGGEIVDTDC</sequence>
<organism evidence="3 4">
    <name type="scientific">Aeoliella straminimaris</name>
    <dbReference type="NCBI Taxonomy" id="2954799"/>
    <lineage>
        <taxon>Bacteria</taxon>
        <taxon>Pseudomonadati</taxon>
        <taxon>Planctomycetota</taxon>
        <taxon>Planctomycetia</taxon>
        <taxon>Pirellulales</taxon>
        <taxon>Lacipirellulaceae</taxon>
        <taxon>Aeoliella</taxon>
    </lineage>
</organism>
<evidence type="ECO:0000256" key="1">
    <source>
        <dbReference type="ARBA" id="ARBA00022801"/>
    </source>
</evidence>
<dbReference type="SUPFAM" id="SSF51338">
    <property type="entry name" value="Composite domain of metallo-dependent hydrolases"/>
    <property type="match status" value="1"/>
</dbReference>
<evidence type="ECO:0000259" key="2">
    <source>
        <dbReference type="Pfam" id="PF01979"/>
    </source>
</evidence>
<protein>
    <submittedName>
        <fullName evidence="3">Amidohydrolase family protein</fullName>
    </submittedName>
</protein>
<dbReference type="SUPFAM" id="SSF51556">
    <property type="entry name" value="Metallo-dependent hydrolases"/>
    <property type="match status" value="1"/>
</dbReference>
<dbReference type="PANTHER" id="PTHR43794">
    <property type="entry name" value="AMINOHYDROLASE SSNA-RELATED"/>
    <property type="match status" value="1"/>
</dbReference>
<evidence type="ECO:0000313" key="4">
    <source>
        <dbReference type="Proteomes" id="UP001155241"/>
    </source>
</evidence>
<dbReference type="InterPro" id="IPR032466">
    <property type="entry name" value="Metal_Hydrolase"/>
</dbReference>
<dbReference type="InterPro" id="IPR019793">
    <property type="entry name" value="Peroxidases_heam-ligand_BS"/>
</dbReference>
<comment type="caution">
    <text evidence="3">The sequence shown here is derived from an EMBL/GenBank/DDBJ whole genome shotgun (WGS) entry which is preliminary data.</text>
</comment>
<dbReference type="InterPro" id="IPR006680">
    <property type="entry name" value="Amidohydro-rel"/>
</dbReference>
<dbReference type="InterPro" id="IPR050287">
    <property type="entry name" value="MTA/SAH_deaminase"/>
</dbReference>